<proteinExistence type="inferred from homology"/>
<evidence type="ECO:0000256" key="7">
    <source>
        <dbReference type="ARBA" id="ARBA00022989"/>
    </source>
</evidence>
<dbReference type="AlphaFoldDB" id="A0A2A9PJ26"/>
<organism evidence="12 13">
    <name type="scientific">Ophiocordyceps unilateralis</name>
    <name type="common">Zombie-ant fungus</name>
    <name type="synonym">Torrubia unilateralis</name>
    <dbReference type="NCBI Taxonomy" id="268505"/>
    <lineage>
        <taxon>Eukaryota</taxon>
        <taxon>Fungi</taxon>
        <taxon>Dikarya</taxon>
        <taxon>Ascomycota</taxon>
        <taxon>Pezizomycotina</taxon>
        <taxon>Sordariomycetes</taxon>
        <taxon>Hypocreomycetidae</taxon>
        <taxon>Hypocreales</taxon>
        <taxon>Ophiocordycipitaceae</taxon>
        <taxon>Ophiocordyceps</taxon>
    </lineage>
</organism>
<dbReference type="PANTHER" id="PTHR16201">
    <property type="entry name" value="SEVEN TRANSMEMBRANE PROTEIN 1-RELATED"/>
    <property type="match status" value="1"/>
</dbReference>
<reference evidence="12 13" key="2">
    <citation type="journal article" date="2017" name="Sci. Rep.">
        <title>Ant-infecting Ophiocordyceps genomes reveal a high diversity of potential behavioral manipulation genes and a possible major role for enterotoxins.</title>
        <authorList>
            <person name="de Bekker C."/>
            <person name="Ohm R.A."/>
            <person name="Evans H.C."/>
            <person name="Brachmann A."/>
            <person name="Hughes D.P."/>
        </authorList>
    </citation>
    <scope>NUCLEOTIDE SEQUENCE [LARGE SCALE GENOMIC DNA]</scope>
    <source>
        <strain evidence="12 13">SC16a</strain>
    </source>
</reference>
<dbReference type="GO" id="GO:0015179">
    <property type="term" value="F:L-amino acid transmembrane transporter activity"/>
    <property type="evidence" value="ECO:0007669"/>
    <property type="project" value="UniProtKB-ARBA"/>
</dbReference>
<dbReference type="Pfam" id="PF04193">
    <property type="entry name" value="PQ-loop"/>
    <property type="match status" value="2"/>
</dbReference>
<evidence type="ECO:0000313" key="12">
    <source>
        <dbReference type="EMBL" id="PFH60912.1"/>
    </source>
</evidence>
<dbReference type="Proteomes" id="UP000037136">
    <property type="component" value="Unassembled WGS sequence"/>
</dbReference>
<dbReference type="GO" id="GO:0034488">
    <property type="term" value="P:basic amino acid transmembrane export from vacuole"/>
    <property type="evidence" value="ECO:0007669"/>
    <property type="project" value="UniProtKB-ARBA"/>
</dbReference>
<keyword evidence="3" id="KW-0813">Transport</keyword>
<evidence type="ECO:0000256" key="6">
    <source>
        <dbReference type="ARBA" id="ARBA00022737"/>
    </source>
</evidence>
<gene>
    <name evidence="12" type="ORF">XA68_10110</name>
</gene>
<evidence type="ECO:0000256" key="8">
    <source>
        <dbReference type="ARBA" id="ARBA00023136"/>
    </source>
</evidence>
<keyword evidence="13" id="KW-1185">Reference proteome</keyword>
<reference evidence="12 13" key="1">
    <citation type="journal article" date="2015" name="BMC Genomics">
        <title>Gene expression during zombie ant biting behavior reflects the complexity underlying fungal parasitic behavioral manipulation.</title>
        <authorList>
            <person name="de Bekker C."/>
            <person name="Ohm R.A."/>
            <person name="Loreto R.G."/>
            <person name="Sebastian A."/>
            <person name="Albert I."/>
            <person name="Merrow M."/>
            <person name="Brachmann A."/>
            <person name="Hughes D.P."/>
        </authorList>
    </citation>
    <scope>NUCLEOTIDE SEQUENCE [LARGE SCALE GENOMIC DNA]</scope>
    <source>
        <strain evidence="12 13">SC16a</strain>
    </source>
</reference>
<dbReference type="GO" id="GO:0098588">
    <property type="term" value="C:bounding membrane of organelle"/>
    <property type="evidence" value="ECO:0007669"/>
    <property type="project" value="UniProtKB-ARBA"/>
</dbReference>
<dbReference type="SMART" id="SM00679">
    <property type="entry name" value="CTNS"/>
    <property type="match status" value="2"/>
</dbReference>
<dbReference type="GO" id="GO:0015174">
    <property type="term" value="F:basic amino acid transmembrane transporter activity"/>
    <property type="evidence" value="ECO:0007669"/>
    <property type="project" value="UniProtKB-ARBA"/>
</dbReference>
<feature type="transmembrane region" description="Helical" evidence="11">
    <location>
        <begin position="165"/>
        <end position="185"/>
    </location>
</feature>
<feature type="region of interest" description="Disordered" evidence="10">
    <location>
        <begin position="310"/>
        <end position="340"/>
    </location>
</feature>
<dbReference type="EMBL" id="LAZP02000100">
    <property type="protein sequence ID" value="PFH60912.1"/>
    <property type="molecule type" value="Genomic_DNA"/>
</dbReference>
<name>A0A2A9PJ26_OPHUN</name>
<dbReference type="InterPro" id="IPR006603">
    <property type="entry name" value="PQ-loop_rpt"/>
</dbReference>
<dbReference type="GO" id="GO:0015101">
    <property type="term" value="F:organic cation transmembrane transporter activity"/>
    <property type="evidence" value="ECO:0007669"/>
    <property type="project" value="UniProtKB-ARBA"/>
</dbReference>
<keyword evidence="4" id="KW-0926">Vacuole</keyword>
<dbReference type="STRING" id="268505.A0A2A9PJ26"/>
<comment type="subcellular location">
    <subcellularLocation>
        <location evidence="2">Endomembrane system</location>
        <topology evidence="2">Multi-pass membrane protein</topology>
    </subcellularLocation>
    <subcellularLocation>
        <location evidence="1">Vacuole</location>
    </subcellularLocation>
</comment>
<dbReference type="OrthoDB" id="8048523at2759"/>
<evidence type="ECO:0000256" key="10">
    <source>
        <dbReference type="SAM" id="MobiDB-lite"/>
    </source>
</evidence>
<accession>A0A2A9PJ26</accession>
<evidence type="ECO:0000313" key="13">
    <source>
        <dbReference type="Proteomes" id="UP000037136"/>
    </source>
</evidence>
<dbReference type="PANTHER" id="PTHR16201:SF35">
    <property type="entry name" value="VACUOLAR AMINO ACID TRANSPORTER YPQ1-RELATED"/>
    <property type="match status" value="1"/>
</dbReference>
<keyword evidence="7 11" id="KW-1133">Transmembrane helix</keyword>
<feature type="compositionally biased region" description="Basic and acidic residues" evidence="10">
    <location>
        <begin position="326"/>
        <end position="340"/>
    </location>
</feature>
<evidence type="ECO:0000256" key="2">
    <source>
        <dbReference type="ARBA" id="ARBA00004127"/>
    </source>
</evidence>
<dbReference type="InterPro" id="IPR051415">
    <property type="entry name" value="LAAT-1"/>
</dbReference>
<feature type="region of interest" description="Disordered" evidence="10">
    <location>
        <begin position="106"/>
        <end position="141"/>
    </location>
</feature>
<evidence type="ECO:0000256" key="11">
    <source>
        <dbReference type="SAM" id="Phobius"/>
    </source>
</evidence>
<dbReference type="Gene3D" id="1.20.1280.290">
    <property type="match status" value="2"/>
</dbReference>
<dbReference type="FunFam" id="1.20.1280.290:FF:000011">
    <property type="entry name" value="PQ loop repeat protein"/>
    <property type="match status" value="1"/>
</dbReference>
<dbReference type="GO" id="GO:0034490">
    <property type="term" value="P:basic amino acid transmembrane import into vacuole"/>
    <property type="evidence" value="ECO:0007669"/>
    <property type="project" value="UniProtKB-ARBA"/>
</dbReference>
<feature type="transmembrane region" description="Helical" evidence="11">
    <location>
        <begin position="12"/>
        <end position="31"/>
    </location>
</feature>
<evidence type="ECO:0000256" key="3">
    <source>
        <dbReference type="ARBA" id="ARBA00022448"/>
    </source>
</evidence>
<dbReference type="GO" id="GO:0005773">
    <property type="term" value="C:vacuole"/>
    <property type="evidence" value="ECO:0007669"/>
    <property type="project" value="UniProtKB-SubCell"/>
</dbReference>
<feature type="transmembrane region" description="Helical" evidence="11">
    <location>
        <begin position="78"/>
        <end position="96"/>
    </location>
</feature>
<sequence>MAPLTPLFPVDAEAVSGICGSISIACWVVVFSPQIIQQFRQGNADGLSVQFIAIWLLGDVFNIVGAVLQGVLPTMTILAIYYTLADLVLLGQCFYYRGLRWRDDTAPTSNPIEEADDERTPLVGRPTAGETRPSDWTGLSPAVGHHVTEAAPEERRARSSRLQSAVWNATVIAMVCCAGIAGWLLGGRRGEPADGPDNSLELNVAGQVFGYLCAVAYMASRVPQLLLNWRRKTTEGLSMLFFLFACLGNATYVLSILAYEPRGCVDGSCHAGAVYGRHVLVNLSWLLGSAVTLLMDLVVLAQHLVYKTEDEDDDDGGRVSPGEDGWEGRPILERGDTDTR</sequence>
<dbReference type="GO" id="GO:0012505">
    <property type="term" value="C:endomembrane system"/>
    <property type="evidence" value="ECO:0007669"/>
    <property type="project" value="UniProtKB-SubCell"/>
</dbReference>
<evidence type="ECO:0000256" key="5">
    <source>
        <dbReference type="ARBA" id="ARBA00022692"/>
    </source>
</evidence>
<comment type="caution">
    <text evidence="12">The sequence shown here is derived from an EMBL/GenBank/DDBJ whole genome shotgun (WGS) entry which is preliminary data.</text>
</comment>
<evidence type="ECO:0000256" key="1">
    <source>
        <dbReference type="ARBA" id="ARBA00004116"/>
    </source>
</evidence>
<keyword evidence="6" id="KW-0677">Repeat</keyword>
<evidence type="ECO:0000256" key="9">
    <source>
        <dbReference type="ARBA" id="ARBA00038039"/>
    </source>
</evidence>
<keyword evidence="5 11" id="KW-0812">Transmembrane</keyword>
<feature type="transmembrane region" description="Helical" evidence="11">
    <location>
        <begin position="52"/>
        <end position="72"/>
    </location>
</feature>
<evidence type="ECO:0000256" key="4">
    <source>
        <dbReference type="ARBA" id="ARBA00022554"/>
    </source>
</evidence>
<feature type="transmembrane region" description="Helical" evidence="11">
    <location>
        <begin position="239"/>
        <end position="259"/>
    </location>
</feature>
<protein>
    <submittedName>
        <fullName evidence="12">Uncharacterized protein</fullName>
    </submittedName>
</protein>
<feature type="transmembrane region" description="Helical" evidence="11">
    <location>
        <begin position="279"/>
        <end position="301"/>
    </location>
</feature>
<feature type="transmembrane region" description="Helical" evidence="11">
    <location>
        <begin position="205"/>
        <end position="227"/>
    </location>
</feature>
<keyword evidence="8 11" id="KW-0472">Membrane</keyword>
<comment type="similarity">
    <text evidence="9">Belongs to the laat-1 family.</text>
</comment>